<proteinExistence type="predicted"/>
<evidence type="ECO:0000313" key="3">
    <source>
        <dbReference type="Proteomes" id="UP000799302"/>
    </source>
</evidence>
<feature type="region of interest" description="Disordered" evidence="1">
    <location>
        <begin position="52"/>
        <end position="113"/>
    </location>
</feature>
<dbReference type="EMBL" id="MU004236">
    <property type="protein sequence ID" value="KAF2668323.1"/>
    <property type="molecule type" value="Genomic_DNA"/>
</dbReference>
<accession>A0A6A6UAI6</accession>
<evidence type="ECO:0008006" key="4">
    <source>
        <dbReference type="Google" id="ProtNLM"/>
    </source>
</evidence>
<feature type="compositionally biased region" description="Acidic residues" evidence="1">
    <location>
        <begin position="65"/>
        <end position="82"/>
    </location>
</feature>
<evidence type="ECO:0000313" key="2">
    <source>
        <dbReference type="EMBL" id="KAF2668323.1"/>
    </source>
</evidence>
<dbReference type="OrthoDB" id="5422613at2759"/>
<dbReference type="PANTHER" id="PTHR38167">
    <property type="entry name" value="C2H2-TYPE DOMAIN-CONTAINING PROTEIN"/>
    <property type="match status" value="1"/>
</dbReference>
<dbReference type="PANTHER" id="PTHR38167:SF1">
    <property type="entry name" value="C2H2-TYPE DOMAIN-CONTAINING PROTEIN"/>
    <property type="match status" value="1"/>
</dbReference>
<name>A0A6A6UAI6_9PEZI</name>
<evidence type="ECO:0000256" key="1">
    <source>
        <dbReference type="SAM" id="MobiDB-lite"/>
    </source>
</evidence>
<keyword evidence="3" id="KW-1185">Reference proteome</keyword>
<reference evidence="2" key="1">
    <citation type="journal article" date="2020" name="Stud. Mycol.">
        <title>101 Dothideomycetes genomes: a test case for predicting lifestyles and emergence of pathogens.</title>
        <authorList>
            <person name="Haridas S."/>
            <person name="Albert R."/>
            <person name="Binder M."/>
            <person name="Bloem J."/>
            <person name="Labutti K."/>
            <person name="Salamov A."/>
            <person name="Andreopoulos B."/>
            <person name="Baker S."/>
            <person name="Barry K."/>
            <person name="Bills G."/>
            <person name="Bluhm B."/>
            <person name="Cannon C."/>
            <person name="Castanera R."/>
            <person name="Culley D."/>
            <person name="Daum C."/>
            <person name="Ezra D."/>
            <person name="Gonzalez J."/>
            <person name="Henrissat B."/>
            <person name="Kuo A."/>
            <person name="Liang C."/>
            <person name="Lipzen A."/>
            <person name="Lutzoni F."/>
            <person name="Magnuson J."/>
            <person name="Mondo S."/>
            <person name="Nolan M."/>
            <person name="Ohm R."/>
            <person name="Pangilinan J."/>
            <person name="Park H.-J."/>
            <person name="Ramirez L."/>
            <person name="Alfaro M."/>
            <person name="Sun H."/>
            <person name="Tritt A."/>
            <person name="Yoshinaga Y."/>
            <person name="Zwiers L.-H."/>
            <person name="Turgeon B."/>
            <person name="Goodwin S."/>
            <person name="Spatafora J."/>
            <person name="Crous P."/>
            <person name="Grigoriev I."/>
        </authorList>
    </citation>
    <scope>NUCLEOTIDE SEQUENCE</scope>
    <source>
        <strain evidence="2">CBS 115976</strain>
    </source>
</reference>
<dbReference type="AlphaFoldDB" id="A0A6A6UAI6"/>
<gene>
    <name evidence="2" type="ORF">BT63DRAFT_425645</name>
</gene>
<sequence>MPRNNGPAGAAEVCNAIRNLSQEKLVECLTAAVCASKQAEAVVADMVITTVSYDSDETRSAASDFDPDEDDESESDDDESDSDSVILVDSKGVPTKEQISGSKRKRAESMAVHDPKRRKRFEICKNCNEEFDHENNSRNSCLRHEDMKVVDTDSSVWADHDEACHGNYEHFIDDPVYADGFMWECCDRPSTSKGCKVSQHRA</sequence>
<protein>
    <recommendedName>
        <fullName evidence="4">C2H2-type domain-containing protein</fullName>
    </recommendedName>
</protein>
<organism evidence="2 3">
    <name type="scientific">Microthyrium microscopicum</name>
    <dbReference type="NCBI Taxonomy" id="703497"/>
    <lineage>
        <taxon>Eukaryota</taxon>
        <taxon>Fungi</taxon>
        <taxon>Dikarya</taxon>
        <taxon>Ascomycota</taxon>
        <taxon>Pezizomycotina</taxon>
        <taxon>Dothideomycetes</taxon>
        <taxon>Dothideomycetes incertae sedis</taxon>
        <taxon>Microthyriales</taxon>
        <taxon>Microthyriaceae</taxon>
        <taxon>Microthyrium</taxon>
    </lineage>
</organism>
<dbReference type="Proteomes" id="UP000799302">
    <property type="component" value="Unassembled WGS sequence"/>
</dbReference>